<evidence type="ECO:0000256" key="1">
    <source>
        <dbReference type="ARBA" id="ARBA00010692"/>
    </source>
</evidence>
<dbReference type="EMBL" id="FOLB01000006">
    <property type="protein sequence ID" value="SFC40994.1"/>
    <property type="molecule type" value="Genomic_DNA"/>
</dbReference>
<dbReference type="InterPro" id="IPR003784">
    <property type="entry name" value="BioY"/>
</dbReference>
<reference evidence="4 5" key="1">
    <citation type="submission" date="2016-10" db="EMBL/GenBank/DDBJ databases">
        <authorList>
            <person name="de Groot N.N."/>
        </authorList>
    </citation>
    <scope>NUCLEOTIDE SEQUENCE [LARGE SCALE GENOMIC DNA]</scope>
    <source>
        <strain evidence="4 5">CGMCC 1.7056</strain>
    </source>
</reference>
<keyword evidence="2 3" id="KW-0472">Membrane</keyword>
<feature type="transmembrane region" description="Helical" evidence="3">
    <location>
        <begin position="21"/>
        <end position="39"/>
    </location>
</feature>
<feature type="transmembrane region" description="Helical" evidence="3">
    <location>
        <begin position="167"/>
        <end position="187"/>
    </location>
</feature>
<evidence type="ECO:0000256" key="2">
    <source>
        <dbReference type="PIRNR" id="PIRNR016661"/>
    </source>
</evidence>
<keyword evidence="5" id="KW-1185">Reference proteome</keyword>
<feature type="transmembrane region" description="Helical" evidence="3">
    <location>
        <begin position="45"/>
        <end position="66"/>
    </location>
</feature>
<organism evidence="4 5">
    <name type="scientific">Nocardioides terrae</name>
    <dbReference type="NCBI Taxonomy" id="574651"/>
    <lineage>
        <taxon>Bacteria</taxon>
        <taxon>Bacillati</taxon>
        <taxon>Actinomycetota</taxon>
        <taxon>Actinomycetes</taxon>
        <taxon>Propionibacteriales</taxon>
        <taxon>Nocardioidaceae</taxon>
        <taxon>Nocardioides</taxon>
    </lineage>
</organism>
<proteinExistence type="inferred from homology"/>
<keyword evidence="2" id="KW-0813">Transport</keyword>
<dbReference type="Proteomes" id="UP000198832">
    <property type="component" value="Unassembled WGS sequence"/>
</dbReference>
<dbReference type="RefSeq" id="WP_091123082.1">
    <property type="nucleotide sequence ID" value="NZ_FOLB01000006.1"/>
</dbReference>
<dbReference type="AlphaFoldDB" id="A0A1I1IXL4"/>
<comment type="subcellular location">
    <subcellularLocation>
        <location evidence="2">Cell membrane</location>
        <topology evidence="2">Multi-pass membrane protein</topology>
    </subcellularLocation>
</comment>
<sequence>MTMTETPAVPDVRRRLSTTDLALVASFAALIAVASYTAAIPVGGAGVPLTLQTFAVLLAGAVLGPLRGLLATLLYLLLGLAGLPVFAGHTSGAEVFTGATAGYLYTFPLAALVVGILVKYVAGERRTRALWIFAAALVGTVVNHLGGVVGLQVVLGVSWSKAFTIDGAYWLGDIVKAAVVALVAAEVHRAFPALLRR</sequence>
<dbReference type="OrthoDB" id="9803495at2"/>
<feature type="transmembrane region" description="Helical" evidence="3">
    <location>
        <begin position="73"/>
        <end position="91"/>
    </location>
</feature>
<feature type="transmembrane region" description="Helical" evidence="3">
    <location>
        <begin position="129"/>
        <end position="155"/>
    </location>
</feature>
<protein>
    <recommendedName>
        <fullName evidence="2">Biotin transporter</fullName>
    </recommendedName>
</protein>
<dbReference type="STRING" id="574651.SAMN04487968_106109"/>
<dbReference type="PANTHER" id="PTHR34295">
    <property type="entry name" value="BIOTIN TRANSPORTER BIOY"/>
    <property type="match status" value="1"/>
</dbReference>
<dbReference type="GO" id="GO:0015225">
    <property type="term" value="F:biotin transmembrane transporter activity"/>
    <property type="evidence" value="ECO:0007669"/>
    <property type="project" value="UniProtKB-UniRule"/>
</dbReference>
<dbReference type="PANTHER" id="PTHR34295:SF1">
    <property type="entry name" value="BIOTIN TRANSPORTER BIOY"/>
    <property type="match status" value="1"/>
</dbReference>
<dbReference type="PIRSF" id="PIRSF016661">
    <property type="entry name" value="BioY"/>
    <property type="match status" value="1"/>
</dbReference>
<keyword evidence="3" id="KW-1133">Transmembrane helix</keyword>
<dbReference type="GO" id="GO:0005886">
    <property type="term" value="C:plasma membrane"/>
    <property type="evidence" value="ECO:0007669"/>
    <property type="project" value="UniProtKB-SubCell"/>
</dbReference>
<name>A0A1I1IXL4_9ACTN</name>
<gene>
    <name evidence="4" type="ORF">SAMN04487968_106109</name>
</gene>
<comment type="similarity">
    <text evidence="1 2">Belongs to the BioY family.</text>
</comment>
<evidence type="ECO:0000313" key="5">
    <source>
        <dbReference type="Proteomes" id="UP000198832"/>
    </source>
</evidence>
<dbReference type="Pfam" id="PF02632">
    <property type="entry name" value="BioY"/>
    <property type="match status" value="1"/>
</dbReference>
<feature type="transmembrane region" description="Helical" evidence="3">
    <location>
        <begin position="103"/>
        <end position="122"/>
    </location>
</feature>
<evidence type="ECO:0000313" key="4">
    <source>
        <dbReference type="EMBL" id="SFC40994.1"/>
    </source>
</evidence>
<keyword evidence="3" id="KW-0812">Transmembrane</keyword>
<dbReference type="Gene3D" id="1.10.1760.20">
    <property type="match status" value="1"/>
</dbReference>
<accession>A0A1I1IXL4</accession>
<keyword evidence="2" id="KW-1003">Cell membrane</keyword>
<evidence type="ECO:0000256" key="3">
    <source>
        <dbReference type="SAM" id="Phobius"/>
    </source>
</evidence>